<dbReference type="STRING" id="3068.D8UIH2"/>
<feature type="region of interest" description="Disordered" evidence="1">
    <location>
        <begin position="298"/>
        <end position="340"/>
    </location>
</feature>
<organism evidence="3">
    <name type="scientific">Volvox carteri f. nagariensis</name>
    <dbReference type="NCBI Taxonomy" id="3068"/>
    <lineage>
        <taxon>Eukaryota</taxon>
        <taxon>Viridiplantae</taxon>
        <taxon>Chlorophyta</taxon>
        <taxon>core chlorophytes</taxon>
        <taxon>Chlorophyceae</taxon>
        <taxon>CS clade</taxon>
        <taxon>Chlamydomonadales</taxon>
        <taxon>Volvocaceae</taxon>
        <taxon>Volvox</taxon>
    </lineage>
</organism>
<feature type="region of interest" description="Disordered" evidence="1">
    <location>
        <begin position="372"/>
        <end position="446"/>
    </location>
</feature>
<dbReference type="InParanoid" id="D8UIH2"/>
<feature type="compositionally biased region" description="Low complexity" evidence="1">
    <location>
        <begin position="152"/>
        <end position="169"/>
    </location>
</feature>
<protein>
    <submittedName>
        <fullName evidence="2">Uncharacterized protein</fullName>
    </submittedName>
</protein>
<feature type="region of interest" description="Disordered" evidence="1">
    <location>
        <begin position="37"/>
        <end position="124"/>
    </location>
</feature>
<sequence length="956" mass="97856">MFSLPRKRRVDDDEEDNEGWRIVYAEDIDERRAELLRRLDLKTSGPAKLVNPWASHGTELPRGAAPELDEDAEGPSPTGSGSGGDGSVYGTDMRDPGIMQGPGSCMTTAHGATGAPTGAAGEMSHMALGGGLRTLRRAASGGQEPERERYAQGRQQQHGGRRGSAPAATAAAAAVAQMDQLLRDLKRSIDGGAGAPGSRDGDGDHSATPGFGMQLACDATMAAAAAPPGDSGHPRGSALLLVHGIDGAEAEDAVVSGLPAARQPVSPAAAATAASPYAALLGSPGGFGSVGRGRNGGGKPCFSASAGQGPLSPRPGFHSSSAHRSTARTGRGGLGALLPPSGGSSALNFSSSQKGKKAKFVIREAPNLAQDASASSLSQGDLAPATQAGTDIAGSGKKGREVALSPAPFRSHSGGSGKLAALLGSGPPPPSSAAAAKPPTISSTPMGRRLHSIAAAPSPLTNNKTPSSATSGGLIGIHTRRVSLNTADAAATTPPTRQGLPRDTPATTVGSVDHGTGPVGMAVTPGTTARGGSSGGGAASVARLQSTPRASNPPASLRELLLPPPPPSRPSTNTTRAVAVGVAVPGPVPPAQREEAHLQLPDAAGEVLHSLGREQGQPAEHLHEQPLPLPPPPSHQPQEQEQQQHGDGNRYGQPLGQRDTRDQPLSLHHHHHHEQQQQQATPPASQHQHQRLQQERANLLELMGQQSHRQREFVQKLGPPAPPSALSAGRRAGSSGRGGAATAVGLQGRLQAVLANLKLSLDREAGAAASGRPQLPTPAGSLLVEVRRRMREAHLTKATCTVRQVYDVCGASTSARSQVALPAQEVAVLPLPRSHPHVGEEVHVFLDSKRGDWGIEPGDSFLVLPPYKVLYVRQKGTGLQQEDPDVCGDGREGPIHGRGMGLARDAGERVSASMGTATLGASGEGLGEEPNLEIGNSGGQLVVLAHLARRYDGTVS</sequence>
<dbReference type="AlphaFoldDB" id="D8UIH2"/>
<evidence type="ECO:0000256" key="1">
    <source>
        <dbReference type="SAM" id="MobiDB-lite"/>
    </source>
</evidence>
<feature type="compositionally biased region" description="Low complexity" evidence="1">
    <location>
        <begin position="676"/>
        <end position="687"/>
    </location>
</feature>
<feature type="compositionally biased region" description="Low complexity" evidence="1">
    <location>
        <begin position="372"/>
        <end position="383"/>
    </location>
</feature>
<reference evidence="2 3" key="1">
    <citation type="journal article" date="2010" name="Science">
        <title>Genomic analysis of organismal complexity in the multicellular green alga Volvox carteri.</title>
        <authorList>
            <person name="Prochnik S.E."/>
            <person name="Umen J."/>
            <person name="Nedelcu A.M."/>
            <person name="Hallmann A."/>
            <person name="Miller S.M."/>
            <person name="Nishii I."/>
            <person name="Ferris P."/>
            <person name="Kuo A."/>
            <person name="Mitros T."/>
            <person name="Fritz-Laylin L.K."/>
            <person name="Hellsten U."/>
            <person name="Chapman J."/>
            <person name="Simakov O."/>
            <person name="Rensing S.A."/>
            <person name="Terry A."/>
            <person name="Pangilinan J."/>
            <person name="Kapitonov V."/>
            <person name="Jurka J."/>
            <person name="Salamov A."/>
            <person name="Shapiro H."/>
            <person name="Schmutz J."/>
            <person name="Grimwood J."/>
            <person name="Lindquist E."/>
            <person name="Lucas S."/>
            <person name="Grigoriev I.V."/>
            <person name="Schmitt R."/>
            <person name="Kirk D."/>
            <person name="Rokhsar D.S."/>
        </authorList>
    </citation>
    <scope>NUCLEOTIDE SEQUENCE [LARGE SCALE GENOMIC DNA]</scope>
    <source>
        <strain evidence="3">f. Nagariensis / Eve</strain>
    </source>
</reference>
<name>D8UIH2_VOLCA</name>
<accession>D8UIH2</accession>
<dbReference type="OrthoDB" id="552559at2759"/>
<dbReference type="RefSeq" id="XP_002958452.1">
    <property type="nucleotide sequence ID" value="XM_002958406.1"/>
</dbReference>
<feature type="compositionally biased region" description="Low complexity" evidence="1">
    <location>
        <begin position="487"/>
        <end position="496"/>
    </location>
</feature>
<dbReference type="GeneID" id="9627934"/>
<feature type="region of interest" description="Disordered" evidence="1">
    <location>
        <begin position="487"/>
        <end position="574"/>
    </location>
</feature>
<keyword evidence="3" id="KW-1185">Reference proteome</keyword>
<feature type="region of interest" description="Disordered" evidence="1">
    <location>
        <begin position="705"/>
        <end position="740"/>
    </location>
</feature>
<feature type="region of interest" description="Disordered" evidence="1">
    <location>
        <begin position="617"/>
        <end position="692"/>
    </location>
</feature>
<feature type="region of interest" description="Disordered" evidence="1">
    <location>
        <begin position="137"/>
        <end position="169"/>
    </location>
</feature>
<feature type="compositionally biased region" description="Low complexity" evidence="1">
    <location>
        <begin position="724"/>
        <end position="734"/>
    </location>
</feature>
<proteinExistence type="predicted"/>
<feature type="region of interest" description="Disordered" evidence="1">
    <location>
        <begin position="1"/>
        <end position="20"/>
    </location>
</feature>
<gene>
    <name evidence="2" type="ORF">VOLCADRAFT_99724</name>
</gene>
<dbReference type="KEGG" id="vcn:VOLCADRAFT_99724"/>
<evidence type="ECO:0000313" key="2">
    <source>
        <dbReference type="EMBL" id="EFJ40452.1"/>
    </source>
</evidence>
<feature type="compositionally biased region" description="Low complexity" evidence="1">
    <location>
        <begin position="107"/>
        <end position="121"/>
    </location>
</feature>
<dbReference type="EMBL" id="GL378415">
    <property type="protein sequence ID" value="EFJ40452.1"/>
    <property type="molecule type" value="Genomic_DNA"/>
</dbReference>
<feature type="region of interest" description="Disordered" evidence="1">
    <location>
        <begin position="188"/>
        <end position="212"/>
    </location>
</feature>
<evidence type="ECO:0000313" key="3">
    <source>
        <dbReference type="Proteomes" id="UP000001058"/>
    </source>
</evidence>
<dbReference type="Proteomes" id="UP000001058">
    <property type="component" value="Unassembled WGS sequence"/>
</dbReference>